<sequence length="143" mass="15129">MRRLLMIGLLAVSGCQSDTDPMTTSAPPPELSPAASNAIAGDMASRFAEQVGNEQGTLVLKQNASPFGQALVAALKGWGYAIAIDQETDDRRRPSIQLVYTVDDFEGQTLARLSSGTVELARAYSTTADGASPASPLTVMRRQ</sequence>
<dbReference type="EMBL" id="JACHBK010000006">
    <property type="protein sequence ID" value="MBB5536324.1"/>
    <property type="molecule type" value="Genomic_DNA"/>
</dbReference>
<proteinExistence type="predicted"/>
<keyword evidence="3" id="KW-1185">Reference proteome</keyword>
<gene>
    <name evidence="2" type="ORF">GGD55_003031</name>
</gene>
<dbReference type="NCBIfam" id="NF010409">
    <property type="entry name" value="PRK13835.1"/>
    <property type="match status" value="1"/>
</dbReference>
<comment type="caution">
    <text evidence="2">The sequence shown here is derived from an EMBL/GenBank/DDBJ whole genome shotgun (WGS) entry which is preliminary data.</text>
</comment>
<accession>A0A7W8UBH4</accession>
<dbReference type="Proteomes" id="UP000585507">
    <property type="component" value="Unassembled WGS sequence"/>
</dbReference>
<name>A0A7W8UBH4_9HYPH</name>
<evidence type="ECO:0000313" key="2">
    <source>
        <dbReference type="EMBL" id="MBB5536324.1"/>
    </source>
</evidence>
<feature type="region of interest" description="Disordered" evidence="1">
    <location>
        <begin position="17"/>
        <end position="36"/>
    </location>
</feature>
<dbReference type="PROSITE" id="PS51257">
    <property type="entry name" value="PROKAR_LIPOPROTEIN"/>
    <property type="match status" value="1"/>
</dbReference>
<evidence type="ECO:0000313" key="3">
    <source>
        <dbReference type="Proteomes" id="UP000585507"/>
    </source>
</evidence>
<dbReference type="RefSeq" id="WP_018329025.1">
    <property type="nucleotide sequence ID" value="NZ_JACHBK010000006.1"/>
</dbReference>
<evidence type="ECO:0000256" key="1">
    <source>
        <dbReference type="SAM" id="MobiDB-lite"/>
    </source>
</evidence>
<protein>
    <submittedName>
        <fullName evidence="2">ABC-type molybdate transport system substrate-binding protein</fullName>
    </submittedName>
</protein>
<organism evidence="2 3">
    <name type="scientific">Rhizobium giardinii</name>
    <dbReference type="NCBI Taxonomy" id="56731"/>
    <lineage>
        <taxon>Bacteria</taxon>
        <taxon>Pseudomonadati</taxon>
        <taxon>Pseudomonadota</taxon>
        <taxon>Alphaproteobacteria</taxon>
        <taxon>Hyphomicrobiales</taxon>
        <taxon>Rhizobiaceae</taxon>
        <taxon>Rhizobium/Agrobacterium group</taxon>
        <taxon>Rhizobium</taxon>
    </lineage>
</organism>
<dbReference type="AlphaFoldDB" id="A0A7W8UBH4"/>
<reference evidence="2 3" key="1">
    <citation type="submission" date="2020-08" db="EMBL/GenBank/DDBJ databases">
        <title>Genomic Encyclopedia of Type Strains, Phase IV (KMG-V): Genome sequencing to study the core and pangenomes of soil and plant-associated prokaryotes.</title>
        <authorList>
            <person name="Whitman W."/>
        </authorList>
    </citation>
    <scope>NUCLEOTIDE SEQUENCE [LARGE SCALE GENOMIC DNA]</scope>
    <source>
        <strain evidence="2 3">SEMIA 4084</strain>
    </source>
</reference>